<evidence type="ECO:0000256" key="1">
    <source>
        <dbReference type="ARBA" id="ARBA00022475"/>
    </source>
</evidence>
<evidence type="ECO:0000313" key="8">
    <source>
        <dbReference type="Proteomes" id="UP000029004"/>
    </source>
</evidence>
<dbReference type="InterPro" id="IPR050490">
    <property type="entry name" value="Bact_solute-bd_prot1"/>
</dbReference>
<proteinExistence type="predicted"/>
<evidence type="ECO:0000256" key="5">
    <source>
        <dbReference type="ARBA" id="ARBA00023288"/>
    </source>
</evidence>
<dbReference type="STRING" id="762211.BSTEL_1648"/>
<keyword evidence="1" id="KW-1003">Cell membrane</keyword>
<keyword evidence="8" id="KW-1185">Reference proteome</keyword>
<evidence type="ECO:0000256" key="6">
    <source>
        <dbReference type="SAM" id="SignalP"/>
    </source>
</evidence>
<dbReference type="EMBL" id="JGZP01000008">
    <property type="protein sequence ID" value="KFI98696.1"/>
    <property type="molecule type" value="Genomic_DNA"/>
</dbReference>
<evidence type="ECO:0000256" key="4">
    <source>
        <dbReference type="ARBA" id="ARBA00023139"/>
    </source>
</evidence>
<dbReference type="Gene3D" id="3.40.190.10">
    <property type="entry name" value="Periplasmic binding protein-like II"/>
    <property type="match status" value="2"/>
</dbReference>
<protein>
    <submittedName>
        <fullName evidence="7">ABC transporter substrate-binding protein</fullName>
    </submittedName>
</protein>
<keyword evidence="3" id="KW-0472">Membrane</keyword>
<dbReference type="AlphaFoldDB" id="A0A087DT46"/>
<comment type="caution">
    <text evidence="7">The sequence shown here is derived from an EMBL/GenBank/DDBJ whole genome shotgun (WGS) entry which is preliminary data.</text>
</comment>
<gene>
    <name evidence="7" type="ORF">BSTEL_1648</name>
</gene>
<sequence>MMSRNMKTMIAAAAAVAMLAPLGACGSASADSDPNTLTFFANNTQDAYQPVLDAFAKKYPDIKVKFSTTNGSQGGYQQVLQTRISGGKLTDVFVLPPEQLSDMVDNQLALDLTDEAFMKSIPEANKAPYSQDGKTYGMSVSTWINALAFNKDLLKKAGYDKIPATWDEFIDMLKKIKKTEPDVTPYLEAKDGLGIPVEGWLGEESAADNDGKMLDQSITDGETTFEKTYGPLYTEWSKLFKEDVMTSDVTGISADQMRTEFTSGRLAVMASGAWDVPTFKDSGIDFEFGTVPMLTKDQEQYTPGAADPSFAINAKISGQKLENAKKFLTFLASPEGLKAYQEGTGNIPVVEGYDAEIDPSFKTVYDTYMKTGHVYLNTLGWPAKGRTALRAETFSQLQQVAMGSIDGTTAAKNLDGKLQSYK</sequence>
<feature type="signal peptide" evidence="6">
    <location>
        <begin position="1"/>
        <end position="30"/>
    </location>
</feature>
<evidence type="ECO:0000256" key="2">
    <source>
        <dbReference type="ARBA" id="ARBA00022729"/>
    </source>
</evidence>
<dbReference type="InterPro" id="IPR006059">
    <property type="entry name" value="SBP"/>
</dbReference>
<dbReference type="Proteomes" id="UP000029004">
    <property type="component" value="Unassembled WGS sequence"/>
</dbReference>
<dbReference type="PANTHER" id="PTHR43649">
    <property type="entry name" value="ARABINOSE-BINDING PROTEIN-RELATED"/>
    <property type="match status" value="1"/>
</dbReference>
<dbReference type="SUPFAM" id="SSF53850">
    <property type="entry name" value="Periplasmic binding protein-like II"/>
    <property type="match status" value="1"/>
</dbReference>
<dbReference type="Pfam" id="PF01547">
    <property type="entry name" value="SBP_bac_1"/>
    <property type="match status" value="1"/>
</dbReference>
<dbReference type="eggNOG" id="COG1653">
    <property type="taxonomic scope" value="Bacteria"/>
</dbReference>
<evidence type="ECO:0000256" key="3">
    <source>
        <dbReference type="ARBA" id="ARBA00023136"/>
    </source>
</evidence>
<dbReference type="PANTHER" id="PTHR43649:SF33">
    <property type="entry name" value="POLYGALACTURONAN_RHAMNOGALACTURONAN-BINDING PROTEIN YTCQ"/>
    <property type="match status" value="1"/>
</dbReference>
<feature type="chain" id="PRO_5001820333" evidence="6">
    <location>
        <begin position="31"/>
        <end position="422"/>
    </location>
</feature>
<keyword evidence="2 6" id="KW-0732">Signal</keyword>
<dbReference type="RefSeq" id="WP_238567612.1">
    <property type="nucleotide sequence ID" value="NZ_JGZP01000008.1"/>
</dbReference>
<evidence type="ECO:0000313" key="7">
    <source>
        <dbReference type="EMBL" id="KFI98696.1"/>
    </source>
</evidence>
<keyword evidence="5" id="KW-0449">Lipoprotein</keyword>
<keyword evidence="4" id="KW-0564">Palmitate</keyword>
<name>A0A087DT46_9BIFI</name>
<accession>A0A087DT46</accession>
<organism evidence="7 8">
    <name type="scientific">Bifidobacterium stellenboschense</name>
    <dbReference type="NCBI Taxonomy" id="762211"/>
    <lineage>
        <taxon>Bacteria</taxon>
        <taxon>Bacillati</taxon>
        <taxon>Actinomycetota</taxon>
        <taxon>Actinomycetes</taxon>
        <taxon>Bifidobacteriales</taxon>
        <taxon>Bifidobacteriaceae</taxon>
        <taxon>Bifidobacterium</taxon>
    </lineage>
</organism>
<reference evidence="7 8" key="1">
    <citation type="submission" date="2014-03" db="EMBL/GenBank/DDBJ databases">
        <title>Genomics of Bifidobacteria.</title>
        <authorList>
            <person name="Ventura M."/>
            <person name="Milani C."/>
            <person name="Lugli G.A."/>
        </authorList>
    </citation>
    <scope>NUCLEOTIDE SEQUENCE [LARGE SCALE GENOMIC DNA]</scope>
    <source>
        <strain evidence="7 8">DSM 23968</strain>
    </source>
</reference>